<dbReference type="AlphaFoldDB" id="A0A6J6N3F5"/>
<sequence>MALALAGLLLYQIAFPEKKEDPTITIPTAVPLYVARPVPKGVEYAITQDEHGRRHVLAVSRQHGEQPKPRQRV</sequence>
<protein>
    <submittedName>
        <fullName evidence="1">Unannotated protein</fullName>
    </submittedName>
</protein>
<dbReference type="EMBL" id="CAEZXM010000009">
    <property type="protein sequence ID" value="CAB4679414.1"/>
    <property type="molecule type" value="Genomic_DNA"/>
</dbReference>
<reference evidence="1" key="1">
    <citation type="submission" date="2020-05" db="EMBL/GenBank/DDBJ databases">
        <authorList>
            <person name="Chiriac C."/>
            <person name="Salcher M."/>
            <person name="Ghai R."/>
            <person name="Kavagutti S V."/>
        </authorList>
    </citation>
    <scope>NUCLEOTIDE SEQUENCE</scope>
</reference>
<name>A0A6J6N3F5_9ZZZZ</name>
<gene>
    <name evidence="1" type="ORF">UFOPK2366_00096</name>
</gene>
<evidence type="ECO:0000313" key="1">
    <source>
        <dbReference type="EMBL" id="CAB4679414.1"/>
    </source>
</evidence>
<accession>A0A6J6N3F5</accession>
<proteinExistence type="predicted"/>
<organism evidence="1">
    <name type="scientific">freshwater metagenome</name>
    <dbReference type="NCBI Taxonomy" id="449393"/>
    <lineage>
        <taxon>unclassified sequences</taxon>
        <taxon>metagenomes</taxon>
        <taxon>ecological metagenomes</taxon>
    </lineage>
</organism>